<organism evidence="1 2">
    <name type="scientific">Parazoarcus communis</name>
    <dbReference type="NCBI Taxonomy" id="41977"/>
    <lineage>
        <taxon>Bacteria</taxon>
        <taxon>Pseudomonadati</taxon>
        <taxon>Pseudomonadota</taxon>
        <taxon>Betaproteobacteria</taxon>
        <taxon>Rhodocyclales</taxon>
        <taxon>Zoogloeaceae</taxon>
        <taxon>Parazoarcus</taxon>
    </lineage>
</organism>
<name>A0A2U8H3D6_9RHOO</name>
<gene>
    <name evidence="1" type="ORF">CEW87_07850</name>
</gene>
<evidence type="ECO:0000313" key="1">
    <source>
        <dbReference type="EMBL" id="AWI79285.1"/>
    </source>
</evidence>
<dbReference type="EMBL" id="CP022188">
    <property type="protein sequence ID" value="AWI79285.1"/>
    <property type="molecule type" value="Genomic_DNA"/>
</dbReference>
<evidence type="ECO:0008006" key="3">
    <source>
        <dbReference type="Google" id="ProtNLM"/>
    </source>
</evidence>
<protein>
    <recommendedName>
        <fullName evidence="3">GIY-YIG domain-containing protein</fullName>
    </recommendedName>
</protein>
<proteinExistence type="predicted"/>
<evidence type="ECO:0000313" key="2">
    <source>
        <dbReference type="Proteomes" id="UP000244902"/>
    </source>
</evidence>
<reference evidence="1 2" key="1">
    <citation type="submission" date="2017-06" db="EMBL/GenBank/DDBJ databases">
        <title>Azoarcus sp. TSNA42 complete genome sequence.</title>
        <authorList>
            <person name="Woo J.-H."/>
            <person name="Kim H.-S."/>
        </authorList>
    </citation>
    <scope>NUCLEOTIDE SEQUENCE [LARGE SCALE GENOMIC DNA]</scope>
    <source>
        <strain evidence="1 2">TSNA42</strain>
    </source>
</reference>
<dbReference type="AlphaFoldDB" id="A0A2U8H3D6"/>
<accession>A0A2U8H3D6</accession>
<dbReference type="Proteomes" id="UP000244902">
    <property type="component" value="Chromosome"/>
</dbReference>
<sequence>MPTSLKSLKKDTRDFFKLHWNEQAIGEAAPKWSKEWRLSGSAPNYDKQGVYAFVKDGEITYVGSGVSRRKKGYEGHGLGARIGGYVRVEKQGLYRAHDERLAEAGALITIGFHLGYWHTAIALKYYLIANMPTKHNSNRPGSYP</sequence>
<dbReference type="RefSeq" id="WP_108972181.1">
    <property type="nucleotide sequence ID" value="NZ_CP022188.1"/>
</dbReference>
<dbReference type="OrthoDB" id="6686940at2"/>